<dbReference type="PANTHER" id="PTHR30487">
    <property type="entry name" value="TYPE 4 PREPILIN-LIKE PROTEINS LEADER PEPTIDE-PROCESSING ENZYME"/>
    <property type="match status" value="1"/>
</dbReference>
<evidence type="ECO:0000256" key="6">
    <source>
        <dbReference type="ARBA" id="ARBA00023136"/>
    </source>
</evidence>
<feature type="transmembrane region" description="Helical" evidence="7">
    <location>
        <begin position="93"/>
        <end position="112"/>
    </location>
</feature>
<evidence type="ECO:0000256" key="2">
    <source>
        <dbReference type="ARBA" id="ARBA00005801"/>
    </source>
</evidence>
<feature type="domain" description="Prepilin type IV endopeptidase peptidase" evidence="8">
    <location>
        <begin position="101"/>
        <end position="212"/>
    </location>
</feature>
<proteinExistence type="inferred from homology"/>
<feature type="domain" description="Prepilin peptidase A24 N-terminal" evidence="9">
    <location>
        <begin position="8"/>
        <end position="91"/>
    </location>
</feature>
<evidence type="ECO:0000313" key="10">
    <source>
        <dbReference type="EMBL" id="CAB4856944.1"/>
    </source>
</evidence>
<accession>A0A6J7CJ66</accession>
<protein>
    <submittedName>
        <fullName evidence="10">Unannotated protein</fullName>
    </submittedName>
</protein>
<dbReference type="Pfam" id="PF06750">
    <property type="entry name" value="A24_N_bact"/>
    <property type="match status" value="1"/>
</dbReference>
<evidence type="ECO:0000259" key="8">
    <source>
        <dbReference type="Pfam" id="PF01478"/>
    </source>
</evidence>
<comment type="similarity">
    <text evidence="2">Belongs to the peptidase A24 family.</text>
</comment>
<keyword evidence="4 7" id="KW-0812">Transmembrane</keyword>
<feature type="transmembrane region" description="Helical" evidence="7">
    <location>
        <begin position="6"/>
        <end position="24"/>
    </location>
</feature>
<evidence type="ECO:0000256" key="4">
    <source>
        <dbReference type="ARBA" id="ARBA00022692"/>
    </source>
</evidence>
<feature type="transmembrane region" description="Helical" evidence="7">
    <location>
        <begin position="229"/>
        <end position="252"/>
    </location>
</feature>
<dbReference type="Gene3D" id="1.20.120.1220">
    <property type="match status" value="1"/>
</dbReference>
<dbReference type="GO" id="GO:0004190">
    <property type="term" value="F:aspartic-type endopeptidase activity"/>
    <property type="evidence" value="ECO:0007669"/>
    <property type="project" value="InterPro"/>
</dbReference>
<evidence type="ECO:0000256" key="1">
    <source>
        <dbReference type="ARBA" id="ARBA00004651"/>
    </source>
</evidence>
<evidence type="ECO:0000259" key="9">
    <source>
        <dbReference type="Pfam" id="PF06750"/>
    </source>
</evidence>
<evidence type="ECO:0000256" key="3">
    <source>
        <dbReference type="ARBA" id="ARBA00022475"/>
    </source>
</evidence>
<dbReference type="Pfam" id="PF01478">
    <property type="entry name" value="Peptidase_A24"/>
    <property type="match status" value="1"/>
</dbReference>
<keyword evidence="5 7" id="KW-1133">Transmembrane helix</keyword>
<name>A0A6J7CJ66_9ZZZZ</name>
<dbReference type="InterPro" id="IPR000045">
    <property type="entry name" value="Prepilin_IV_endopep_pep"/>
</dbReference>
<reference evidence="10" key="1">
    <citation type="submission" date="2020-05" db="EMBL/GenBank/DDBJ databases">
        <authorList>
            <person name="Chiriac C."/>
            <person name="Salcher M."/>
            <person name="Ghai R."/>
            <person name="Kavagutti S V."/>
        </authorList>
    </citation>
    <scope>NUCLEOTIDE SEQUENCE</scope>
</reference>
<dbReference type="GO" id="GO:0005886">
    <property type="term" value="C:plasma membrane"/>
    <property type="evidence" value="ECO:0007669"/>
    <property type="project" value="UniProtKB-SubCell"/>
</dbReference>
<dbReference type="InterPro" id="IPR010627">
    <property type="entry name" value="Prepilin_pept_A24_N"/>
</dbReference>
<comment type="subcellular location">
    <subcellularLocation>
        <location evidence="1">Cell membrane</location>
        <topology evidence="1">Multi-pass membrane protein</topology>
    </subcellularLocation>
</comment>
<sequence>MVITFTAVYGLLIGSFLTVVVDRVPRGKSIVAPGSACGACGLQLGPLDLVPVLSWLALRGKCRRCRAPIGIEPLVLELATSGLFVAIEVKFGLSWELGAYCALAAGLVALSWIDLKTKRLPREIIYVTAAIGVPLLCVAALVTHEPKRIWMLLLGASIALAFMAGVYLLSRGGMGDGDVRLSPLLGAYLGWLNPGFVAVGLFLGFLFGAVVGVVMMIMGRAGRKTAVPFGPFLAAGTMAAIWVGQPAIDLILHR</sequence>
<dbReference type="InterPro" id="IPR050882">
    <property type="entry name" value="Prepilin_peptidase/N-MTase"/>
</dbReference>
<gene>
    <name evidence="10" type="ORF">UFOPK3376_00023</name>
</gene>
<evidence type="ECO:0000256" key="5">
    <source>
        <dbReference type="ARBA" id="ARBA00022989"/>
    </source>
</evidence>
<organism evidence="10">
    <name type="scientific">freshwater metagenome</name>
    <dbReference type="NCBI Taxonomy" id="449393"/>
    <lineage>
        <taxon>unclassified sequences</taxon>
        <taxon>metagenomes</taxon>
        <taxon>ecological metagenomes</taxon>
    </lineage>
</organism>
<feature type="transmembrane region" description="Helical" evidence="7">
    <location>
        <begin position="124"/>
        <end position="143"/>
    </location>
</feature>
<feature type="transmembrane region" description="Helical" evidence="7">
    <location>
        <begin position="149"/>
        <end position="170"/>
    </location>
</feature>
<dbReference type="PANTHER" id="PTHR30487:SF0">
    <property type="entry name" value="PREPILIN LEADER PEPTIDASE_N-METHYLTRANSFERASE-RELATED"/>
    <property type="match status" value="1"/>
</dbReference>
<dbReference type="AlphaFoldDB" id="A0A6J7CJ66"/>
<feature type="transmembrane region" description="Helical" evidence="7">
    <location>
        <begin position="191"/>
        <end position="217"/>
    </location>
</feature>
<dbReference type="GO" id="GO:0006465">
    <property type="term" value="P:signal peptide processing"/>
    <property type="evidence" value="ECO:0007669"/>
    <property type="project" value="TreeGrafter"/>
</dbReference>
<dbReference type="EMBL" id="CAFBLP010000001">
    <property type="protein sequence ID" value="CAB4856944.1"/>
    <property type="molecule type" value="Genomic_DNA"/>
</dbReference>
<keyword evidence="3" id="KW-1003">Cell membrane</keyword>
<keyword evidence="6 7" id="KW-0472">Membrane</keyword>
<evidence type="ECO:0000256" key="7">
    <source>
        <dbReference type="SAM" id="Phobius"/>
    </source>
</evidence>